<reference evidence="3 4" key="1">
    <citation type="journal article" date="2015" name="Genome Announc.">
        <title>Expanding the biotechnology potential of lactobacilli through comparative genomics of 213 strains and associated genera.</title>
        <authorList>
            <person name="Sun Z."/>
            <person name="Harris H.M."/>
            <person name="McCann A."/>
            <person name="Guo C."/>
            <person name="Argimon S."/>
            <person name="Zhang W."/>
            <person name="Yang X."/>
            <person name="Jeffery I.B."/>
            <person name="Cooney J.C."/>
            <person name="Kagawa T.F."/>
            <person name="Liu W."/>
            <person name="Song Y."/>
            <person name="Salvetti E."/>
            <person name="Wrobel A."/>
            <person name="Rasinkangas P."/>
            <person name="Parkhill J."/>
            <person name="Rea M.C."/>
            <person name="O'Sullivan O."/>
            <person name="Ritari J."/>
            <person name="Douillard F.P."/>
            <person name="Paul Ross R."/>
            <person name="Yang R."/>
            <person name="Briner A.E."/>
            <person name="Felis G.E."/>
            <person name="de Vos W.M."/>
            <person name="Barrangou R."/>
            <person name="Klaenhammer T.R."/>
            <person name="Caufield P.W."/>
            <person name="Cui Y."/>
            <person name="Zhang H."/>
            <person name="O'Toole P.W."/>
        </authorList>
    </citation>
    <scope>NUCLEOTIDE SEQUENCE [LARGE SCALE GENOMIC DNA]</scope>
    <source>
        <strain evidence="3 4">DSM 15833</strain>
    </source>
</reference>
<proteinExistence type="predicted"/>
<dbReference type="Proteomes" id="UP000051048">
    <property type="component" value="Unassembled WGS sequence"/>
</dbReference>
<dbReference type="SUPFAM" id="SSF56059">
    <property type="entry name" value="Glutathione synthetase ATP-binding domain-like"/>
    <property type="match status" value="1"/>
</dbReference>
<accession>A0A0R1TJQ6</accession>
<protein>
    <submittedName>
        <fullName evidence="3">ATP-grasp protein</fullName>
    </submittedName>
</protein>
<sequence length="407" mass="46759">MADIKIQPVLLGTDFNCYGMARSFHEAYGVKSIAFGVAALATTKYSKIVDVNLVENFNSDPIFIETLRKFTQTMDADTTYILVACGDGYSELVSKHVAELQKNFICNYIDNELFNRLGNKESFYEVAAEHGLPFPKTQLITKEMATNPASIELPFNFPVALKPSDSIQWLDVHFEGRKKAFILDKREEFDELLPKIYQAGYTGKMICQDFIPGDDSNMRVVNAYVGSDHKVRMIALGHPLLEDPAPAAVGNYMVILPEQNQQIFDNIQKFLESINYVGFADFDLKYDERDGIFKVFEINIRQGRSSYYCTLNGCNLAEVLVDDQVYHKPQDQVQYGQVQKVWLGAPEEVFYKYAKDNEYKQKAMELLKKGQKGTTAFYKKDSFKHRLLMRYAFHILKGNYKRYFVQR</sequence>
<comment type="caution">
    <text evidence="3">The sequence shown here is derived from an EMBL/GenBank/DDBJ whole genome shotgun (WGS) entry which is preliminary data.</text>
</comment>
<evidence type="ECO:0000313" key="3">
    <source>
        <dbReference type="EMBL" id="KRL80814.1"/>
    </source>
</evidence>
<name>A0A0R1TJQ6_9LACO</name>
<evidence type="ECO:0000256" key="1">
    <source>
        <dbReference type="PROSITE-ProRule" id="PRU00409"/>
    </source>
</evidence>
<keyword evidence="1" id="KW-0547">Nucleotide-binding</keyword>
<dbReference type="STRING" id="1423740.FC36_GL002094"/>
<dbReference type="PROSITE" id="PS50975">
    <property type="entry name" value="ATP_GRASP"/>
    <property type="match status" value="1"/>
</dbReference>
<dbReference type="GO" id="GO:0005524">
    <property type="term" value="F:ATP binding"/>
    <property type="evidence" value="ECO:0007669"/>
    <property type="project" value="UniProtKB-UniRule"/>
</dbReference>
<gene>
    <name evidence="3" type="ORF">FC36_GL002094</name>
</gene>
<dbReference type="InterPro" id="IPR011761">
    <property type="entry name" value="ATP-grasp"/>
</dbReference>
<dbReference type="AlphaFoldDB" id="A0A0R1TJQ6"/>
<organism evidence="3 4">
    <name type="scientific">Ligilactobacillus equi DSM 15833 = JCM 10991</name>
    <dbReference type="NCBI Taxonomy" id="1423740"/>
    <lineage>
        <taxon>Bacteria</taxon>
        <taxon>Bacillati</taxon>
        <taxon>Bacillota</taxon>
        <taxon>Bacilli</taxon>
        <taxon>Lactobacillales</taxon>
        <taxon>Lactobacillaceae</taxon>
        <taxon>Ligilactobacillus</taxon>
    </lineage>
</organism>
<dbReference type="PATRIC" id="fig|1423740.3.peg.2273"/>
<dbReference type="Gene3D" id="3.30.470.20">
    <property type="entry name" value="ATP-grasp fold, B domain"/>
    <property type="match status" value="1"/>
</dbReference>
<evidence type="ECO:0000313" key="4">
    <source>
        <dbReference type="Proteomes" id="UP000051048"/>
    </source>
</evidence>
<keyword evidence="1" id="KW-0067">ATP-binding</keyword>
<dbReference type="RefSeq" id="WP_025021251.1">
    <property type="nucleotide sequence ID" value="NZ_AZFH01000051.1"/>
</dbReference>
<feature type="domain" description="ATP-grasp" evidence="2">
    <location>
        <begin position="124"/>
        <end position="325"/>
    </location>
</feature>
<dbReference type="EMBL" id="AZFH01000051">
    <property type="protein sequence ID" value="KRL80814.1"/>
    <property type="molecule type" value="Genomic_DNA"/>
</dbReference>
<dbReference type="OrthoDB" id="5420347at2"/>
<evidence type="ECO:0000259" key="2">
    <source>
        <dbReference type="PROSITE" id="PS50975"/>
    </source>
</evidence>
<dbReference type="GO" id="GO:0046872">
    <property type="term" value="F:metal ion binding"/>
    <property type="evidence" value="ECO:0007669"/>
    <property type="project" value="InterPro"/>
</dbReference>